<evidence type="ECO:0000313" key="2">
    <source>
        <dbReference type="Proteomes" id="UP001179647"/>
    </source>
</evidence>
<evidence type="ECO:0000313" key="1">
    <source>
        <dbReference type="EMBL" id="WEG73953.1"/>
    </source>
</evidence>
<reference evidence="1" key="1">
    <citation type="submission" date="2022-10" db="EMBL/GenBank/DDBJ databases">
        <title>Vagococcus sp. isolated from poultry meat.</title>
        <authorList>
            <person name="Johansson P."/>
            <person name="Bjorkroth J."/>
        </authorList>
    </citation>
    <scope>NUCLEOTIDE SEQUENCE</scope>
    <source>
        <strain evidence="1">STAA11</strain>
    </source>
</reference>
<name>A0AAF0CVV5_9ENTE</name>
<dbReference type="EMBL" id="CP110232">
    <property type="protein sequence ID" value="WEG73953.1"/>
    <property type="molecule type" value="Genomic_DNA"/>
</dbReference>
<sequence>MNGLLSFEEKKALFDSVSELKVQEVSMNRLNYHFEESAVPKTTVVKYLHPKSANAFVFAGYLPKEETKDGYISVIDATKEEIEVLVAKAIEELRKTEDGYEDGYQEEWYDERGDMLTLRYSNYMWVVLMSTGSVEAVFKSREQAAGYLMDEGFE</sequence>
<keyword evidence="2" id="KW-1185">Reference proteome</keyword>
<accession>A0AAF0CVV5</accession>
<dbReference type="Proteomes" id="UP001179647">
    <property type="component" value="Chromosome"/>
</dbReference>
<dbReference type="KEGG" id="vie:OL234_03310"/>
<dbReference type="AlphaFoldDB" id="A0AAF0CVV5"/>
<proteinExistence type="predicted"/>
<protein>
    <submittedName>
        <fullName evidence="1">Uncharacterized protein</fullName>
    </submittedName>
</protein>
<gene>
    <name evidence="1" type="ORF">OL234_03310</name>
</gene>
<organism evidence="1 2">
    <name type="scientific">Vagococcus intermedius</name>
    <dbReference type="NCBI Taxonomy" id="2991418"/>
    <lineage>
        <taxon>Bacteria</taxon>
        <taxon>Bacillati</taxon>
        <taxon>Bacillota</taxon>
        <taxon>Bacilli</taxon>
        <taxon>Lactobacillales</taxon>
        <taxon>Enterococcaceae</taxon>
        <taxon>Vagococcus</taxon>
    </lineage>
</organism>
<dbReference type="RefSeq" id="WP_275469752.1">
    <property type="nucleotide sequence ID" value="NZ_CP110232.1"/>
</dbReference>